<evidence type="ECO:0000256" key="3">
    <source>
        <dbReference type="ARBA" id="ARBA00023295"/>
    </source>
</evidence>
<dbReference type="EMBL" id="LNIX01000019">
    <property type="protein sequence ID" value="OXA44793.1"/>
    <property type="molecule type" value="Genomic_DNA"/>
</dbReference>
<comment type="caution">
    <text evidence="5">The sequence shown here is derived from an EMBL/GenBank/DDBJ whole genome shotgun (WGS) entry which is preliminary data.</text>
</comment>
<dbReference type="GO" id="GO:0009253">
    <property type="term" value="P:peptidoglycan catabolic process"/>
    <property type="evidence" value="ECO:0007669"/>
    <property type="project" value="InterPro"/>
</dbReference>
<dbReference type="SUPFAM" id="SSF51445">
    <property type="entry name" value="(Trans)glycosidases"/>
    <property type="match status" value="1"/>
</dbReference>
<evidence type="ECO:0000313" key="6">
    <source>
        <dbReference type="Proteomes" id="UP000198287"/>
    </source>
</evidence>
<feature type="region of interest" description="Disordered" evidence="4">
    <location>
        <begin position="374"/>
        <end position="401"/>
    </location>
</feature>
<dbReference type="GO" id="GO:0016998">
    <property type="term" value="P:cell wall macromolecule catabolic process"/>
    <property type="evidence" value="ECO:0007669"/>
    <property type="project" value="InterPro"/>
</dbReference>
<dbReference type="PROSITE" id="PS51904">
    <property type="entry name" value="GLYCOSYL_HYDROL_F25_2"/>
    <property type="match status" value="1"/>
</dbReference>
<keyword evidence="2" id="KW-0378">Hydrolase</keyword>
<organism evidence="5 6">
    <name type="scientific">Folsomia candida</name>
    <name type="common">Springtail</name>
    <dbReference type="NCBI Taxonomy" id="158441"/>
    <lineage>
        <taxon>Eukaryota</taxon>
        <taxon>Metazoa</taxon>
        <taxon>Ecdysozoa</taxon>
        <taxon>Arthropoda</taxon>
        <taxon>Hexapoda</taxon>
        <taxon>Collembola</taxon>
        <taxon>Entomobryomorpha</taxon>
        <taxon>Isotomoidea</taxon>
        <taxon>Isotomidae</taxon>
        <taxon>Proisotominae</taxon>
        <taxon>Folsomia</taxon>
    </lineage>
</organism>
<name>A0A226DHS3_FOLCA</name>
<dbReference type="Pfam" id="PF01183">
    <property type="entry name" value="Glyco_hydro_25"/>
    <property type="match status" value="1"/>
</dbReference>
<evidence type="ECO:0000313" key="5">
    <source>
        <dbReference type="EMBL" id="OXA44793.1"/>
    </source>
</evidence>
<dbReference type="Gene3D" id="3.20.20.80">
    <property type="entry name" value="Glycosidases"/>
    <property type="match status" value="1"/>
</dbReference>
<gene>
    <name evidence="5" type="ORF">Fcan01_20998</name>
</gene>
<keyword evidence="6" id="KW-1185">Reference proteome</keyword>
<proteinExistence type="inferred from homology"/>
<comment type="similarity">
    <text evidence="1">Belongs to the glycosyl hydrolase 25 family.</text>
</comment>
<protein>
    <submittedName>
        <fullName evidence="5">Lysozyme M1</fullName>
    </submittedName>
</protein>
<dbReference type="OrthoDB" id="6590422at2759"/>
<reference evidence="5 6" key="1">
    <citation type="submission" date="2015-12" db="EMBL/GenBank/DDBJ databases">
        <title>The genome of Folsomia candida.</title>
        <authorList>
            <person name="Faddeeva A."/>
            <person name="Derks M.F."/>
            <person name="Anvar Y."/>
            <person name="Smit S."/>
            <person name="Van Straalen N."/>
            <person name="Roelofs D."/>
        </authorList>
    </citation>
    <scope>NUCLEOTIDE SEQUENCE [LARGE SCALE GENOMIC DNA]</scope>
    <source>
        <strain evidence="5 6">VU population</strain>
        <tissue evidence="5">Whole body</tissue>
    </source>
</reference>
<accession>A0A226DHS3</accession>
<dbReference type="PANTHER" id="PTHR34135:SF2">
    <property type="entry name" value="LYSOZYME"/>
    <property type="match status" value="1"/>
</dbReference>
<dbReference type="Proteomes" id="UP000198287">
    <property type="component" value="Unassembled WGS sequence"/>
</dbReference>
<evidence type="ECO:0000256" key="1">
    <source>
        <dbReference type="ARBA" id="ARBA00010646"/>
    </source>
</evidence>
<dbReference type="GO" id="GO:0016052">
    <property type="term" value="P:carbohydrate catabolic process"/>
    <property type="evidence" value="ECO:0007669"/>
    <property type="project" value="TreeGrafter"/>
</dbReference>
<keyword evidence="3" id="KW-0326">Glycosidase</keyword>
<dbReference type="InterPro" id="IPR017853">
    <property type="entry name" value="GH"/>
</dbReference>
<sequence length="401" mass="45334">MTTGDQFFRYCALIYFIQATQAVQKVQFYNDFEISSPNTDGLDDYLAIDVSHYHGVIDWSLIPKDKVQYSFIKATQGAKYVDPMFIRNWNEAGKQELWRGVYHFFSVTDSPESQVANIASTLKKVSFNPGLTGPYDIMAIDVEGDSCSADVTTMSQNLLSVIHQLEEMYAFRVFIYTRANYWDSCVNTTWYYDWMLRPLWISYYSDTATKPILPKPWAKDEFWTFWQFTETGSMPGIKGHVDLSYVRGTVPVANNSNCDSDCCSGACYKLHMTGYCLNDECRCFTGPGCHDMVPSCDLYCKALSMEEECDNQDECACKVPLEPCLPSECIEACAEWGKDHGCFIPATPVWCMEYGPFGYCGCHCPFLPHKARGKSVGGKKGKGKMKTKFGTTTSGKHENDV</sequence>
<dbReference type="InterPro" id="IPR018077">
    <property type="entry name" value="Glyco_hydro_fam25_subgr"/>
</dbReference>
<dbReference type="AlphaFoldDB" id="A0A226DHS3"/>
<evidence type="ECO:0000256" key="2">
    <source>
        <dbReference type="ARBA" id="ARBA00022801"/>
    </source>
</evidence>
<evidence type="ECO:0000256" key="4">
    <source>
        <dbReference type="SAM" id="MobiDB-lite"/>
    </source>
</evidence>
<dbReference type="InterPro" id="IPR002053">
    <property type="entry name" value="Glyco_hydro_25"/>
</dbReference>
<dbReference type="CDD" id="cd00599">
    <property type="entry name" value="GH25_muramidase"/>
    <property type="match status" value="1"/>
</dbReference>
<dbReference type="GO" id="GO:0003796">
    <property type="term" value="F:lysozyme activity"/>
    <property type="evidence" value="ECO:0007669"/>
    <property type="project" value="InterPro"/>
</dbReference>
<dbReference type="SMART" id="SM00641">
    <property type="entry name" value="Glyco_25"/>
    <property type="match status" value="1"/>
</dbReference>
<feature type="compositionally biased region" description="Basic residues" evidence="4">
    <location>
        <begin position="374"/>
        <end position="387"/>
    </location>
</feature>
<dbReference type="PANTHER" id="PTHR34135">
    <property type="entry name" value="LYSOZYME"/>
    <property type="match status" value="1"/>
</dbReference>